<dbReference type="PANTHER" id="PTHR33116:SF86">
    <property type="entry name" value="REVERSE TRANSCRIPTASE DOMAIN-CONTAINING PROTEIN"/>
    <property type="match status" value="1"/>
</dbReference>
<evidence type="ECO:0000313" key="3">
    <source>
        <dbReference type="Proteomes" id="UP000265520"/>
    </source>
</evidence>
<evidence type="ECO:0000259" key="1">
    <source>
        <dbReference type="PROSITE" id="PS50878"/>
    </source>
</evidence>
<dbReference type="Proteomes" id="UP000265520">
    <property type="component" value="Unassembled WGS sequence"/>
</dbReference>
<dbReference type="InterPro" id="IPR000477">
    <property type="entry name" value="RT_dom"/>
</dbReference>
<sequence length="270" mass="30601">MLNKKTKGKKGLVGIKLDMAKAYDRIEMDFLSNTLLTTGFPNNLVMTIMKCVSSVSFSVLINGQPTTTFTPQRGLRQGDPLSPYLFILCAEVLSGLLLKSQEGGLFHGLKIANNAPPISHLFFADDSVVFCRANTEEAQELTKIFKLYQNASGQKINMDKSEMCFSKNTRLQDRLRFRQWMPIKITERITKYLGIPAYVGRSKQQIFNHLIDKIRAKLKGWKERHLSFAGRAILIKAVAQAMSTYIMSCFMLPQGICDQIESLISQFWWG</sequence>
<dbReference type="InterPro" id="IPR043502">
    <property type="entry name" value="DNA/RNA_pol_sf"/>
</dbReference>
<name>A0A392M1V0_9FABA</name>
<keyword evidence="3" id="KW-1185">Reference proteome</keyword>
<dbReference type="PROSITE" id="PS50878">
    <property type="entry name" value="RT_POL"/>
    <property type="match status" value="1"/>
</dbReference>
<dbReference type="PANTHER" id="PTHR33116">
    <property type="entry name" value="REVERSE TRANSCRIPTASE ZINC-BINDING DOMAIN-CONTAINING PROTEIN-RELATED-RELATED"/>
    <property type="match status" value="1"/>
</dbReference>
<dbReference type="EMBL" id="LXQA010002054">
    <property type="protein sequence ID" value="MCH81246.1"/>
    <property type="molecule type" value="Genomic_DNA"/>
</dbReference>
<reference evidence="2 3" key="1">
    <citation type="journal article" date="2018" name="Front. Plant Sci.">
        <title>Red Clover (Trifolium pratense) and Zigzag Clover (T. medium) - A Picture of Genomic Similarities and Differences.</title>
        <authorList>
            <person name="Dluhosova J."/>
            <person name="Istvanek J."/>
            <person name="Nedelnik J."/>
            <person name="Repkova J."/>
        </authorList>
    </citation>
    <scope>NUCLEOTIDE SEQUENCE [LARGE SCALE GENOMIC DNA]</scope>
    <source>
        <strain evidence="3">cv. 10/8</strain>
        <tissue evidence="2">Leaf</tissue>
    </source>
</reference>
<organism evidence="2 3">
    <name type="scientific">Trifolium medium</name>
    <dbReference type="NCBI Taxonomy" id="97028"/>
    <lineage>
        <taxon>Eukaryota</taxon>
        <taxon>Viridiplantae</taxon>
        <taxon>Streptophyta</taxon>
        <taxon>Embryophyta</taxon>
        <taxon>Tracheophyta</taxon>
        <taxon>Spermatophyta</taxon>
        <taxon>Magnoliopsida</taxon>
        <taxon>eudicotyledons</taxon>
        <taxon>Gunneridae</taxon>
        <taxon>Pentapetalae</taxon>
        <taxon>rosids</taxon>
        <taxon>fabids</taxon>
        <taxon>Fabales</taxon>
        <taxon>Fabaceae</taxon>
        <taxon>Papilionoideae</taxon>
        <taxon>50 kb inversion clade</taxon>
        <taxon>NPAAA clade</taxon>
        <taxon>Hologalegina</taxon>
        <taxon>IRL clade</taxon>
        <taxon>Trifolieae</taxon>
        <taxon>Trifolium</taxon>
    </lineage>
</organism>
<dbReference type="SUPFAM" id="SSF56672">
    <property type="entry name" value="DNA/RNA polymerases"/>
    <property type="match status" value="1"/>
</dbReference>
<dbReference type="Pfam" id="PF00078">
    <property type="entry name" value="RVT_1"/>
    <property type="match status" value="1"/>
</dbReference>
<feature type="domain" description="Reverse transcriptase" evidence="1">
    <location>
        <begin position="1"/>
        <end position="197"/>
    </location>
</feature>
<feature type="non-terminal residue" evidence="2">
    <location>
        <position position="270"/>
    </location>
</feature>
<protein>
    <recommendedName>
        <fullName evidence="1">Reverse transcriptase domain-containing protein</fullName>
    </recommendedName>
</protein>
<accession>A0A392M1V0</accession>
<comment type="caution">
    <text evidence="2">The sequence shown here is derived from an EMBL/GenBank/DDBJ whole genome shotgun (WGS) entry which is preliminary data.</text>
</comment>
<proteinExistence type="predicted"/>
<gene>
    <name evidence="2" type="ORF">A2U01_0002030</name>
</gene>
<evidence type="ECO:0000313" key="2">
    <source>
        <dbReference type="EMBL" id="MCH81246.1"/>
    </source>
</evidence>
<dbReference type="AlphaFoldDB" id="A0A392M1V0"/>